<dbReference type="NCBIfam" id="NF002528">
    <property type="entry name" value="PRK01966.1-4"/>
    <property type="match status" value="1"/>
</dbReference>
<dbReference type="NCBIfam" id="NF002378">
    <property type="entry name" value="PRK01372.1"/>
    <property type="match status" value="1"/>
</dbReference>
<evidence type="ECO:0000256" key="13">
    <source>
        <dbReference type="ARBA" id="ARBA00022960"/>
    </source>
</evidence>
<evidence type="ECO:0000256" key="8">
    <source>
        <dbReference type="ARBA" id="ARBA00022598"/>
    </source>
</evidence>
<evidence type="ECO:0000313" key="29">
    <source>
        <dbReference type="Proteomes" id="UP000184465"/>
    </source>
</evidence>
<dbReference type="GO" id="GO:0008716">
    <property type="term" value="F:D-alanine-D-alanine ligase activity"/>
    <property type="evidence" value="ECO:0007669"/>
    <property type="project" value="UniProtKB-UniRule"/>
</dbReference>
<dbReference type="FunFam" id="3.30.1490.20:FF:000007">
    <property type="entry name" value="D-alanine--D-alanine ligase"/>
    <property type="match status" value="1"/>
</dbReference>
<evidence type="ECO:0000256" key="21">
    <source>
        <dbReference type="ARBA" id="ARBA00077154"/>
    </source>
</evidence>
<keyword evidence="29" id="KW-1185">Reference proteome</keyword>
<dbReference type="GO" id="GO:0008360">
    <property type="term" value="P:regulation of cell shape"/>
    <property type="evidence" value="ECO:0007669"/>
    <property type="project" value="UniProtKB-KW"/>
</dbReference>
<dbReference type="EMBL" id="FRAG01000003">
    <property type="protein sequence ID" value="SHJ58084.1"/>
    <property type="molecule type" value="Genomic_DNA"/>
</dbReference>
<dbReference type="RefSeq" id="WP_073146702.1">
    <property type="nucleotide sequence ID" value="NZ_FRAG01000003.1"/>
</dbReference>
<evidence type="ECO:0000256" key="15">
    <source>
        <dbReference type="ARBA" id="ARBA00023211"/>
    </source>
</evidence>
<feature type="active site" evidence="23">
    <location>
        <position position="17"/>
    </location>
</feature>
<dbReference type="InterPro" id="IPR016185">
    <property type="entry name" value="PreATP-grasp_dom_sf"/>
</dbReference>
<evidence type="ECO:0000256" key="10">
    <source>
        <dbReference type="ARBA" id="ARBA00022741"/>
    </source>
</evidence>
<dbReference type="Gene3D" id="3.40.50.20">
    <property type="match status" value="1"/>
</dbReference>
<dbReference type="GO" id="GO:0005829">
    <property type="term" value="C:cytosol"/>
    <property type="evidence" value="ECO:0007669"/>
    <property type="project" value="TreeGrafter"/>
</dbReference>
<evidence type="ECO:0000256" key="7">
    <source>
        <dbReference type="ARBA" id="ARBA00022490"/>
    </source>
</evidence>
<feature type="active site" evidence="23">
    <location>
        <position position="201"/>
    </location>
</feature>
<dbReference type="Pfam" id="PF01820">
    <property type="entry name" value="Dala_Dala_lig_N"/>
    <property type="match status" value="1"/>
</dbReference>
<dbReference type="GO" id="GO:0005524">
    <property type="term" value="F:ATP binding"/>
    <property type="evidence" value="ECO:0007669"/>
    <property type="project" value="UniProtKB-UniRule"/>
</dbReference>
<dbReference type="GO" id="GO:0009252">
    <property type="term" value="P:peptidoglycan biosynthetic process"/>
    <property type="evidence" value="ECO:0007669"/>
    <property type="project" value="UniProtKB-UniRule"/>
</dbReference>
<feature type="binding site" evidence="25">
    <location>
        <position position="326"/>
    </location>
    <ligand>
        <name>Mg(2+)</name>
        <dbReference type="ChEBI" id="CHEBI:18420"/>
        <label>2</label>
    </ligand>
</feature>
<comment type="cofactor">
    <cofactor evidence="1">
        <name>Mn(2+)</name>
        <dbReference type="ChEBI" id="CHEBI:29035"/>
    </cofactor>
</comment>
<dbReference type="GO" id="GO:0046872">
    <property type="term" value="F:metal ion binding"/>
    <property type="evidence" value="ECO:0007669"/>
    <property type="project" value="UniProtKB-KW"/>
</dbReference>
<dbReference type="AlphaFoldDB" id="A0A1M6KGL5"/>
<comment type="catalytic activity">
    <reaction evidence="17 22">
        <text>2 D-alanine + ATP = D-alanyl-D-alanine + ADP + phosphate + H(+)</text>
        <dbReference type="Rhea" id="RHEA:11224"/>
        <dbReference type="ChEBI" id="CHEBI:15378"/>
        <dbReference type="ChEBI" id="CHEBI:30616"/>
        <dbReference type="ChEBI" id="CHEBI:43474"/>
        <dbReference type="ChEBI" id="CHEBI:57416"/>
        <dbReference type="ChEBI" id="CHEBI:57822"/>
        <dbReference type="ChEBI" id="CHEBI:456216"/>
        <dbReference type="EC" id="6.3.2.4"/>
    </reaction>
</comment>
<feature type="binding site" evidence="25">
    <location>
        <position position="312"/>
    </location>
    <ligand>
        <name>Mg(2+)</name>
        <dbReference type="ChEBI" id="CHEBI:18420"/>
        <label>1</label>
    </ligand>
</feature>
<dbReference type="InterPro" id="IPR011761">
    <property type="entry name" value="ATP-grasp"/>
</dbReference>
<evidence type="ECO:0000256" key="20">
    <source>
        <dbReference type="ARBA" id="ARBA00076288"/>
    </source>
</evidence>
<evidence type="ECO:0000256" key="16">
    <source>
        <dbReference type="ARBA" id="ARBA00023316"/>
    </source>
</evidence>
<proteinExistence type="inferred from homology"/>
<organism evidence="28 29">
    <name type="scientific">Paramaledivibacter caminithermalis (strain DSM 15212 / CIP 107654 / DViRD3)</name>
    <name type="common">Clostridium caminithermale</name>
    <dbReference type="NCBI Taxonomy" id="1121301"/>
    <lineage>
        <taxon>Bacteria</taxon>
        <taxon>Bacillati</taxon>
        <taxon>Bacillota</taxon>
        <taxon>Clostridia</taxon>
        <taxon>Peptostreptococcales</taxon>
        <taxon>Caminicellaceae</taxon>
        <taxon>Paramaledivibacter</taxon>
    </lineage>
</organism>
<dbReference type="PANTHER" id="PTHR23132:SF25">
    <property type="entry name" value="D-ALANINE--D-ALANINE LIGASE A"/>
    <property type="match status" value="1"/>
</dbReference>
<dbReference type="InterPro" id="IPR013815">
    <property type="entry name" value="ATP_grasp_subdomain_1"/>
</dbReference>
<keyword evidence="14 22" id="KW-0573">Peptidoglycan synthesis</keyword>
<reference evidence="29" key="1">
    <citation type="submission" date="2016-11" db="EMBL/GenBank/DDBJ databases">
        <authorList>
            <person name="Varghese N."/>
            <person name="Submissions S."/>
        </authorList>
    </citation>
    <scope>NUCLEOTIDE SEQUENCE [LARGE SCALE GENOMIC DNA]</scope>
    <source>
        <strain evidence="29">DSM 15212 / CIP 107654 / DViRD3</strain>
    </source>
</reference>
<dbReference type="InterPro" id="IPR005905">
    <property type="entry name" value="D_ala_D_ala"/>
</dbReference>
<comment type="function">
    <text evidence="2 22">Cell wall formation.</text>
</comment>
<comment type="cofactor">
    <cofactor evidence="25">
        <name>Mg(2+)</name>
        <dbReference type="ChEBI" id="CHEBI:18420"/>
    </cofactor>
    <cofactor evidence="25">
        <name>Mn(2+)</name>
        <dbReference type="ChEBI" id="CHEBI:29035"/>
    </cofactor>
    <text evidence="25">Binds 2 magnesium or manganese ions per subunit.</text>
</comment>
<evidence type="ECO:0000256" key="23">
    <source>
        <dbReference type="PIRSR" id="PIRSR039102-1"/>
    </source>
</evidence>
<evidence type="ECO:0000256" key="1">
    <source>
        <dbReference type="ARBA" id="ARBA00001936"/>
    </source>
</evidence>
<evidence type="ECO:0000256" key="26">
    <source>
        <dbReference type="PROSITE-ProRule" id="PRU00409"/>
    </source>
</evidence>
<evidence type="ECO:0000256" key="6">
    <source>
        <dbReference type="ARBA" id="ARBA00012216"/>
    </source>
</evidence>
<gene>
    <name evidence="22" type="primary">ddl</name>
    <name evidence="28" type="ORF">SAMN02745912_00388</name>
</gene>
<dbReference type="PIRSF" id="PIRSF039102">
    <property type="entry name" value="Ddl/VanB"/>
    <property type="match status" value="1"/>
</dbReference>
<evidence type="ECO:0000256" key="25">
    <source>
        <dbReference type="PIRSR" id="PIRSR039102-3"/>
    </source>
</evidence>
<evidence type="ECO:0000256" key="11">
    <source>
        <dbReference type="ARBA" id="ARBA00022840"/>
    </source>
</evidence>
<keyword evidence="15 25" id="KW-0464">Manganese</keyword>
<dbReference type="UniPathway" id="UPA00219"/>
<dbReference type="HAMAP" id="MF_00047">
    <property type="entry name" value="Dala_Dala_lig"/>
    <property type="match status" value="1"/>
</dbReference>
<evidence type="ECO:0000256" key="19">
    <source>
        <dbReference type="ARBA" id="ARBA00068427"/>
    </source>
</evidence>
<keyword evidence="16 22" id="KW-0961">Cell wall biogenesis/degradation</keyword>
<keyword evidence="13 22" id="KW-0133">Cell shape</keyword>
<dbReference type="PROSITE" id="PS50975">
    <property type="entry name" value="ATP_GRASP"/>
    <property type="match status" value="1"/>
</dbReference>
<evidence type="ECO:0000256" key="9">
    <source>
        <dbReference type="ARBA" id="ARBA00022723"/>
    </source>
</evidence>
<comment type="subcellular location">
    <subcellularLocation>
        <location evidence="3 22">Cytoplasm</location>
    </subcellularLocation>
</comment>
<dbReference type="Pfam" id="PF07478">
    <property type="entry name" value="Dala_Dala_lig_C"/>
    <property type="match status" value="1"/>
</dbReference>
<evidence type="ECO:0000256" key="22">
    <source>
        <dbReference type="HAMAP-Rule" id="MF_00047"/>
    </source>
</evidence>
<sequence length="371" mass="41998">MDKKINVGIVFGGKSAEHEVSLMSATSIMKAIDKEKYNVIPIGITKEGSWMIYNGPIEKIENGEWEGISNKLLRDKPKENIFSIIPIGKKECQTLDGIPPKLESKIDVIFPVLHGPYGEDGTIQGLLEMADIPYVGAGVLASAMCMDKIYAKKIFELQGLNVVEYFVVLRHKLKNHINDYIDIIEKNFQYPVFIKPANLGSSLGISKAHNREKLIEGLKEAAKHDRKILIERSILCREIECAVLGNDEPKASVVGEIVPSHEFYDYEAKYFDDGKSKLIIPADIPKNKSDEVRQMAITAYKALDCTGLSRVDFFLEKETNKIYINEINTMPGFTKYSMYPLLWQETGLPYDKLIDKLIQLALERYKDKKLD</sequence>
<evidence type="ECO:0000256" key="24">
    <source>
        <dbReference type="PIRSR" id="PIRSR039102-2"/>
    </source>
</evidence>
<dbReference type="Proteomes" id="UP000184465">
    <property type="component" value="Unassembled WGS sequence"/>
</dbReference>
<dbReference type="Gene3D" id="3.30.1490.20">
    <property type="entry name" value="ATP-grasp fold, A domain"/>
    <property type="match status" value="1"/>
</dbReference>
<keyword evidence="11 26" id="KW-0067">ATP-binding</keyword>
<evidence type="ECO:0000256" key="14">
    <source>
        <dbReference type="ARBA" id="ARBA00022984"/>
    </source>
</evidence>
<dbReference type="GO" id="GO:0071555">
    <property type="term" value="P:cell wall organization"/>
    <property type="evidence" value="ECO:0007669"/>
    <property type="project" value="UniProtKB-KW"/>
</dbReference>
<keyword evidence="9 25" id="KW-0479">Metal-binding</keyword>
<feature type="binding site" evidence="25">
    <location>
        <position position="328"/>
    </location>
    <ligand>
        <name>Mg(2+)</name>
        <dbReference type="ChEBI" id="CHEBI:18420"/>
        <label>2</label>
    </ligand>
</feature>
<feature type="binding site" evidence="25">
    <location>
        <position position="326"/>
    </location>
    <ligand>
        <name>Mg(2+)</name>
        <dbReference type="ChEBI" id="CHEBI:18420"/>
        <label>1</label>
    </ligand>
</feature>
<comment type="pathway">
    <text evidence="4 22">Cell wall biogenesis; peptidoglycan biosynthesis.</text>
</comment>
<feature type="binding site" evidence="24">
    <location>
        <begin position="231"/>
        <end position="238"/>
    </location>
    <ligand>
        <name>ATP</name>
        <dbReference type="ChEBI" id="CHEBI:30616"/>
    </ligand>
</feature>
<comment type="pathway">
    <text evidence="18">Glycan biosynthesis.</text>
</comment>
<evidence type="ECO:0000256" key="17">
    <source>
        <dbReference type="ARBA" id="ARBA00047614"/>
    </source>
</evidence>
<evidence type="ECO:0000313" key="28">
    <source>
        <dbReference type="EMBL" id="SHJ58084.1"/>
    </source>
</evidence>
<dbReference type="PROSITE" id="PS00844">
    <property type="entry name" value="DALA_DALA_LIGASE_2"/>
    <property type="match status" value="1"/>
</dbReference>
<feature type="active site" evidence="23">
    <location>
        <position position="337"/>
    </location>
</feature>
<dbReference type="Gene3D" id="3.30.470.20">
    <property type="entry name" value="ATP-grasp fold, B domain"/>
    <property type="match status" value="1"/>
</dbReference>
<evidence type="ECO:0000256" key="18">
    <source>
        <dbReference type="ARBA" id="ARBA00060592"/>
    </source>
</evidence>
<evidence type="ECO:0000256" key="3">
    <source>
        <dbReference type="ARBA" id="ARBA00004496"/>
    </source>
</evidence>
<dbReference type="SUPFAM" id="SSF56059">
    <property type="entry name" value="Glutathione synthetase ATP-binding domain-like"/>
    <property type="match status" value="1"/>
</dbReference>
<keyword evidence="10 24" id="KW-0547">Nucleotide-binding</keyword>
<feature type="binding site" evidence="24">
    <location>
        <begin position="325"/>
        <end position="326"/>
    </location>
    <ligand>
        <name>ATP</name>
        <dbReference type="ChEBI" id="CHEBI:30616"/>
    </ligand>
</feature>
<dbReference type="SUPFAM" id="SSF52440">
    <property type="entry name" value="PreATP-grasp domain"/>
    <property type="match status" value="1"/>
</dbReference>
<dbReference type="OrthoDB" id="9813261at2"/>
<dbReference type="NCBIfam" id="TIGR01205">
    <property type="entry name" value="D_ala_D_alaTIGR"/>
    <property type="match status" value="1"/>
</dbReference>
<dbReference type="STRING" id="1121301.SAMN02745912_00388"/>
<feature type="binding site" evidence="24">
    <location>
        <begin position="201"/>
        <end position="202"/>
    </location>
    <ligand>
        <name>ATP</name>
        <dbReference type="ChEBI" id="CHEBI:30616"/>
    </ligand>
</feature>
<dbReference type="InterPro" id="IPR000291">
    <property type="entry name" value="D-Ala_lig_Van_CS"/>
</dbReference>
<accession>A0A1M6KGL5</accession>
<dbReference type="PANTHER" id="PTHR23132">
    <property type="entry name" value="D-ALANINE--D-ALANINE LIGASE"/>
    <property type="match status" value="1"/>
</dbReference>
<evidence type="ECO:0000259" key="27">
    <source>
        <dbReference type="PROSITE" id="PS50975"/>
    </source>
</evidence>
<keyword evidence="12 25" id="KW-0460">Magnesium</keyword>
<dbReference type="NCBIfam" id="NF002526">
    <property type="entry name" value="PRK01966.1-2"/>
    <property type="match status" value="1"/>
</dbReference>
<dbReference type="InterPro" id="IPR011127">
    <property type="entry name" value="Dala_Dala_lig_N"/>
</dbReference>
<comment type="similarity">
    <text evidence="5 22">Belongs to the D-alanine--D-alanine ligase family.</text>
</comment>
<evidence type="ECO:0000256" key="2">
    <source>
        <dbReference type="ARBA" id="ARBA00003921"/>
    </source>
</evidence>
<keyword evidence="8 22" id="KW-0436">Ligase</keyword>
<feature type="binding site" evidence="24">
    <location>
        <position position="148"/>
    </location>
    <ligand>
        <name>ATP</name>
        <dbReference type="ChEBI" id="CHEBI:30616"/>
    </ligand>
</feature>
<evidence type="ECO:0000256" key="5">
    <source>
        <dbReference type="ARBA" id="ARBA00010871"/>
    </source>
</evidence>
<evidence type="ECO:0000256" key="12">
    <source>
        <dbReference type="ARBA" id="ARBA00022842"/>
    </source>
</evidence>
<feature type="binding site" evidence="24">
    <location>
        <begin position="193"/>
        <end position="195"/>
    </location>
    <ligand>
        <name>ATP</name>
        <dbReference type="ChEBI" id="CHEBI:30616"/>
    </ligand>
</feature>
<protein>
    <recommendedName>
        <fullName evidence="19 22">D-alanine--D-alanine ligase</fullName>
        <ecNumber evidence="6 22">6.3.2.4</ecNumber>
    </recommendedName>
    <alternativeName>
        <fullName evidence="21 22">D-Ala-D-Ala ligase</fullName>
    </alternativeName>
    <alternativeName>
        <fullName evidence="20 22">D-alanylalanine synthetase</fullName>
    </alternativeName>
</protein>
<dbReference type="EC" id="6.3.2.4" evidence="6 22"/>
<feature type="domain" description="ATP-grasp" evidence="27">
    <location>
        <begin position="152"/>
        <end position="359"/>
    </location>
</feature>
<name>A0A1M6KGL5_PARC5</name>
<evidence type="ECO:0000256" key="4">
    <source>
        <dbReference type="ARBA" id="ARBA00004752"/>
    </source>
</evidence>
<dbReference type="FunFam" id="3.30.470.20:FF:000008">
    <property type="entry name" value="D-alanine--D-alanine ligase"/>
    <property type="match status" value="1"/>
</dbReference>
<keyword evidence="7 22" id="KW-0963">Cytoplasm</keyword>
<dbReference type="InterPro" id="IPR011095">
    <property type="entry name" value="Dala_Dala_lig_C"/>
</dbReference>
<dbReference type="PROSITE" id="PS00843">
    <property type="entry name" value="DALA_DALA_LIGASE_1"/>
    <property type="match status" value="1"/>
</dbReference>